<keyword evidence="1" id="KW-1133">Transmembrane helix</keyword>
<evidence type="ECO:0000313" key="3">
    <source>
        <dbReference type="Proteomes" id="UP000320095"/>
    </source>
</evidence>
<protein>
    <submittedName>
        <fullName evidence="2">Uncharacterized protein</fullName>
    </submittedName>
</protein>
<keyword evidence="1" id="KW-0472">Membrane</keyword>
<accession>A0A502EJ50</accession>
<dbReference type="Proteomes" id="UP000320095">
    <property type="component" value="Unassembled WGS sequence"/>
</dbReference>
<organism evidence="2 3">
    <name type="scientific">Mycolicibacterium hodleri</name>
    <dbReference type="NCBI Taxonomy" id="49897"/>
    <lineage>
        <taxon>Bacteria</taxon>
        <taxon>Bacillati</taxon>
        <taxon>Actinomycetota</taxon>
        <taxon>Actinomycetes</taxon>
        <taxon>Mycobacteriales</taxon>
        <taxon>Mycobacteriaceae</taxon>
        <taxon>Mycolicibacterium</taxon>
    </lineage>
</organism>
<dbReference type="EMBL" id="RCZG01000001">
    <property type="protein sequence ID" value="TPG37079.1"/>
    <property type="molecule type" value="Genomic_DNA"/>
</dbReference>
<name>A0A502EJ50_9MYCO</name>
<evidence type="ECO:0000313" key="2">
    <source>
        <dbReference type="EMBL" id="TPG37079.1"/>
    </source>
</evidence>
<reference evidence="2 3" key="1">
    <citation type="journal article" date="2019" name="Environ. Microbiol.">
        <title>Species interactions and distinct microbial communities in high Arctic permafrost affected cryosols are associated with the CH4 and CO2 gas fluxes.</title>
        <authorList>
            <person name="Altshuler I."/>
            <person name="Hamel J."/>
            <person name="Turney S."/>
            <person name="Magnuson E."/>
            <person name="Levesque R."/>
            <person name="Greer C."/>
            <person name="Whyte L.G."/>
        </authorList>
    </citation>
    <scope>NUCLEOTIDE SEQUENCE [LARGE SCALE GENOMIC DNA]</scope>
    <source>
        <strain evidence="2 3">S5.20</strain>
    </source>
</reference>
<comment type="caution">
    <text evidence="2">The sequence shown here is derived from an EMBL/GenBank/DDBJ whole genome shotgun (WGS) entry which is preliminary data.</text>
</comment>
<proteinExistence type="predicted"/>
<keyword evidence="1" id="KW-0812">Transmembrane</keyword>
<keyword evidence="3" id="KW-1185">Reference proteome</keyword>
<evidence type="ECO:0000256" key="1">
    <source>
        <dbReference type="SAM" id="Phobius"/>
    </source>
</evidence>
<sequence length="93" mass="10099">MPLTCLLQFEQRYPAPVAGGQLQHDLKWSAVWATSSIAFAVVGAVASNAVWMGALFTGTAFVIHAIASFNEWRDRRALAKRGHRSTRPSAQSG</sequence>
<dbReference type="AlphaFoldDB" id="A0A502EJ50"/>
<gene>
    <name evidence="2" type="ORF">EAH80_04260</name>
</gene>
<feature type="transmembrane region" description="Helical" evidence="1">
    <location>
        <begin position="37"/>
        <end position="66"/>
    </location>
</feature>